<dbReference type="InterPro" id="IPR004323">
    <property type="entry name" value="Ion_tolerance_CutA"/>
</dbReference>
<keyword evidence="3" id="KW-1185">Reference proteome</keyword>
<name>A0A841FG47_9ACTN</name>
<proteinExistence type="inferred from homology"/>
<dbReference type="RefSeq" id="WP_184785677.1">
    <property type="nucleotide sequence ID" value="NZ_BONT01000034.1"/>
</dbReference>
<dbReference type="InterPro" id="IPR011322">
    <property type="entry name" value="N-reg_PII-like_a/b"/>
</dbReference>
<dbReference type="Gene3D" id="3.30.70.120">
    <property type="match status" value="1"/>
</dbReference>
<dbReference type="Proteomes" id="UP000548476">
    <property type="component" value="Unassembled WGS sequence"/>
</dbReference>
<dbReference type="GO" id="GO:0005507">
    <property type="term" value="F:copper ion binding"/>
    <property type="evidence" value="ECO:0007669"/>
    <property type="project" value="TreeGrafter"/>
</dbReference>
<dbReference type="GO" id="GO:0010038">
    <property type="term" value="P:response to metal ion"/>
    <property type="evidence" value="ECO:0007669"/>
    <property type="project" value="InterPro"/>
</dbReference>
<accession>A0A841FG47</accession>
<reference evidence="2 3" key="1">
    <citation type="submission" date="2020-08" db="EMBL/GenBank/DDBJ databases">
        <title>Genomic Encyclopedia of Type Strains, Phase IV (KMG-IV): sequencing the most valuable type-strain genomes for metagenomic binning, comparative biology and taxonomic classification.</title>
        <authorList>
            <person name="Goeker M."/>
        </authorList>
    </citation>
    <scope>NUCLEOTIDE SEQUENCE [LARGE SCALE GENOMIC DNA]</scope>
    <source>
        <strain evidence="2 3">YIM 65646</strain>
    </source>
</reference>
<gene>
    <name evidence="2" type="ORF">HNR73_000660</name>
</gene>
<dbReference type="Pfam" id="PF03091">
    <property type="entry name" value="CutA1"/>
    <property type="match status" value="1"/>
</dbReference>
<evidence type="ECO:0000313" key="2">
    <source>
        <dbReference type="EMBL" id="MBB6032818.1"/>
    </source>
</evidence>
<comment type="similarity">
    <text evidence="1">Belongs to the CutA family.</text>
</comment>
<dbReference type="SUPFAM" id="SSF54913">
    <property type="entry name" value="GlnB-like"/>
    <property type="match status" value="1"/>
</dbReference>
<dbReference type="EMBL" id="JACHGT010000001">
    <property type="protein sequence ID" value="MBB6032818.1"/>
    <property type="molecule type" value="Genomic_DNA"/>
</dbReference>
<organism evidence="2 3">
    <name type="scientific">Phytomonospora endophytica</name>
    <dbReference type="NCBI Taxonomy" id="714109"/>
    <lineage>
        <taxon>Bacteria</taxon>
        <taxon>Bacillati</taxon>
        <taxon>Actinomycetota</taxon>
        <taxon>Actinomycetes</taxon>
        <taxon>Micromonosporales</taxon>
        <taxon>Micromonosporaceae</taxon>
        <taxon>Phytomonospora</taxon>
    </lineage>
</organism>
<evidence type="ECO:0000313" key="3">
    <source>
        <dbReference type="Proteomes" id="UP000548476"/>
    </source>
</evidence>
<dbReference type="PANTHER" id="PTHR23419:SF8">
    <property type="entry name" value="FI09726P"/>
    <property type="match status" value="1"/>
</dbReference>
<dbReference type="PANTHER" id="PTHR23419">
    <property type="entry name" value="DIVALENT CATION TOLERANCE CUTA-RELATED"/>
    <property type="match status" value="1"/>
</dbReference>
<dbReference type="InterPro" id="IPR015867">
    <property type="entry name" value="N-reg_PII/ATP_PRibTrfase_C"/>
</dbReference>
<sequence>MNDVVGVTTTVDAEEAAARLAGEAVAARLAACAQVEGPITSVYWWAGAVEESREWRVVFKTTAAMAGELTAFIVARHSYDTPEVLVTPVAGGHGPYLEWIAAETATRGSPRDTPAD</sequence>
<evidence type="ECO:0000256" key="1">
    <source>
        <dbReference type="ARBA" id="ARBA00010169"/>
    </source>
</evidence>
<dbReference type="AlphaFoldDB" id="A0A841FG47"/>
<protein>
    <submittedName>
        <fullName evidence="2">Periplasmic divalent cation tolerance protein</fullName>
    </submittedName>
</protein>
<comment type="caution">
    <text evidence="2">The sequence shown here is derived from an EMBL/GenBank/DDBJ whole genome shotgun (WGS) entry which is preliminary data.</text>
</comment>